<evidence type="ECO:0000256" key="1">
    <source>
        <dbReference type="SAM" id="MobiDB-lite"/>
    </source>
</evidence>
<accession>A0A8H7H2R4</accession>
<reference evidence="2" key="1">
    <citation type="submission" date="2020-09" db="EMBL/GenBank/DDBJ databases">
        <title>Comparative genome analyses of four rice-infecting Rhizoctonia solani isolates reveal extensive enrichment of homogalacturonan modification genes.</title>
        <authorList>
            <person name="Lee D.-Y."/>
            <person name="Jeon J."/>
            <person name="Kim K.-T."/>
            <person name="Cheong K."/>
            <person name="Song H."/>
            <person name="Choi G."/>
            <person name="Ko J."/>
            <person name="Opiyo S.O."/>
            <person name="Zuo S."/>
            <person name="Madhav S."/>
            <person name="Lee Y.-H."/>
            <person name="Wang G.-L."/>
        </authorList>
    </citation>
    <scope>NUCLEOTIDE SEQUENCE</scope>
    <source>
        <strain evidence="2">AG1-IA YN-7</strain>
    </source>
</reference>
<comment type="caution">
    <text evidence="2">The sequence shown here is derived from an EMBL/GenBank/DDBJ whole genome shotgun (WGS) entry which is preliminary data.</text>
</comment>
<organism evidence="2 3">
    <name type="scientific">Rhizoctonia solani</name>
    <dbReference type="NCBI Taxonomy" id="456999"/>
    <lineage>
        <taxon>Eukaryota</taxon>
        <taxon>Fungi</taxon>
        <taxon>Dikarya</taxon>
        <taxon>Basidiomycota</taxon>
        <taxon>Agaricomycotina</taxon>
        <taxon>Agaricomycetes</taxon>
        <taxon>Cantharellales</taxon>
        <taxon>Ceratobasidiaceae</taxon>
        <taxon>Rhizoctonia</taxon>
    </lineage>
</organism>
<evidence type="ECO:0000313" key="2">
    <source>
        <dbReference type="EMBL" id="KAF8674916.1"/>
    </source>
</evidence>
<evidence type="ECO:0000313" key="3">
    <source>
        <dbReference type="Proteomes" id="UP000650582"/>
    </source>
</evidence>
<dbReference type="EMBL" id="JACYCC010000128">
    <property type="protein sequence ID" value="KAF8674916.1"/>
    <property type="molecule type" value="Genomic_DNA"/>
</dbReference>
<proteinExistence type="predicted"/>
<dbReference type="Proteomes" id="UP000650582">
    <property type="component" value="Unassembled WGS sequence"/>
</dbReference>
<gene>
    <name evidence="2" type="ORF">RHS04_06844</name>
</gene>
<name>A0A8H7H2R4_9AGAM</name>
<feature type="region of interest" description="Disordered" evidence="1">
    <location>
        <begin position="166"/>
        <end position="216"/>
    </location>
</feature>
<protein>
    <submittedName>
        <fullName evidence="2">Uncharacterized protein</fullName>
    </submittedName>
</protein>
<dbReference type="AlphaFoldDB" id="A0A8H7H2R4"/>
<sequence length="216" mass="24008">MPYTPGFWAGTPETLSPHGAHPDCRACTRSPPLSVPAPPTPCLGHLYPHPRDVLLAHPTPRSHQEHHPQHSTPCWMTYPIRFPQLNFITFFCIRNNHTRLPVSQNATARNRSVFPIMTVRPPSFPPLSSSLLSIPFPSLSILSSARSLLPVHAPNQLTRKTLSSSLYQANPCRSPPRASQPIPKKKPIKTSKNPDPDVHPRPSPSPLYPLKKPILT</sequence>